<dbReference type="NCBIfam" id="TIGR01009">
    <property type="entry name" value="rpsC_bact"/>
    <property type="match status" value="1"/>
</dbReference>
<geneLocation type="plastid" evidence="7"/>
<dbReference type="GeneID" id="27110184"/>
<evidence type="ECO:0000256" key="3">
    <source>
        <dbReference type="ARBA" id="ARBA00023274"/>
    </source>
</evidence>
<dbReference type="SUPFAM" id="SSF54814">
    <property type="entry name" value="Prokaryotic type KH domain (KH-domain type II)"/>
    <property type="match status" value="1"/>
</dbReference>
<keyword evidence="3 5" id="KW-0687">Ribonucleoprotein</keyword>
<sequence>MGQKVNPLVFRVNFTEKYRSNWFVNPSTYQQIILQDYLIRQNIFNFFEKINYLKNKKNLSHFLNVTEITISRKFDQIFISIFIAALSSRIEQEKFDLILSKLQAILLKKLSFLPSNKFTNKLNYLNYPKIVITLKQSSTPNLNAIFIAKCLINELENRVRFRKALKSIMKSIYKQDKANQLLGIKINISGRLNGIEMARSEWIRQGRIPLQTISSTIDYCNETAQTKYGILGVKVWVCKRKNVLNKEVILK</sequence>
<gene>
    <name evidence="7" type="primary">rps3</name>
</gene>
<name>A0A140JZS8_9EUKA</name>
<dbReference type="RefSeq" id="YP_009240471.1">
    <property type="nucleotide sequence ID" value="NC_029743.1"/>
</dbReference>
<proteinExistence type="inferred from homology"/>
<dbReference type="PANTHER" id="PTHR11760:SF19">
    <property type="entry name" value="SMALL RIBOSOMAL SUBUNIT PROTEIN US3C"/>
    <property type="match status" value="1"/>
</dbReference>
<dbReference type="InterPro" id="IPR015946">
    <property type="entry name" value="KH_dom-like_a/b"/>
</dbReference>
<feature type="domain" description="Small ribosomal subunit protein uS3 C-terminal" evidence="6">
    <location>
        <begin position="153"/>
        <end position="237"/>
    </location>
</feature>
<dbReference type="InterPro" id="IPR005704">
    <property type="entry name" value="Ribosomal_uS3_bac-typ"/>
</dbReference>
<dbReference type="InterPro" id="IPR009019">
    <property type="entry name" value="KH_sf_prok-type"/>
</dbReference>
<organism evidence="7">
    <name type="scientific">Lotharella vacuolata</name>
    <dbReference type="NCBI Taxonomy" id="74820"/>
    <lineage>
        <taxon>Eukaryota</taxon>
        <taxon>Sar</taxon>
        <taxon>Rhizaria</taxon>
        <taxon>Cercozoa</taxon>
        <taxon>Chlorarachniophyceae</taxon>
        <taxon>Lotharella</taxon>
    </lineage>
</organism>
<evidence type="ECO:0000256" key="1">
    <source>
        <dbReference type="ARBA" id="ARBA00010761"/>
    </source>
</evidence>
<keyword evidence="7" id="KW-0934">Plastid</keyword>
<accession>A0A140JZS8</accession>
<comment type="similarity">
    <text evidence="1 5">Belongs to the universal ribosomal protein uS3 family.</text>
</comment>
<dbReference type="InterPro" id="IPR018280">
    <property type="entry name" value="Ribosomal_uS3_CS"/>
</dbReference>
<dbReference type="InterPro" id="IPR036419">
    <property type="entry name" value="Ribosomal_S3_C_sf"/>
</dbReference>
<evidence type="ECO:0000313" key="7">
    <source>
        <dbReference type="EMBL" id="BAU62605.1"/>
    </source>
</evidence>
<protein>
    <recommendedName>
        <fullName evidence="4">Small ribosomal subunit protein uS3c</fullName>
    </recommendedName>
</protein>
<dbReference type="Pfam" id="PF00189">
    <property type="entry name" value="Ribosomal_S3_C"/>
    <property type="match status" value="1"/>
</dbReference>
<dbReference type="GO" id="GO:0003735">
    <property type="term" value="F:structural constituent of ribosome"/>
    <property type="evidence" value="ECO:0007669"/>
    <property type="project" value="InterPro"/>
</dbReference>
<dbReference type="PANTHER" id="PTHR11760">
    <property type="entry name" value="30S/40S RIBOSOMAL PROTEIN S3"/>
    <property type="match status" value="1"/>
</dbReference>
<dbReference type="AlphaFoldDB" id="A0A140JZS8"/>
<dbReference type="Gene3D" id="3.30.1140.32">
    <property type="entry name" value="Ribosomal protein S3, C-terminal domain"/>
    <property type="match status" value="1"/>
</dbReference>
<dbReference type="PROSITE" id="PS00548">
    <property type="entry name" value="RIBOSOMAL_S3"/>
    <property type="match status" value="1"/>
</dbReference>
<dbReference type="SUPFAM" id="SSF54821">
    <property type="entry name" value="Ribosomal protein S3 C-terminal domain"/>
    <property type="match status" value="1"/>
</dbReference>
<keyword evidence="2 5" id="KW-0689">Ribosomal protein</keyword>
<dbReference type="Gene3D" id="3.30.300.20">
    <property type="match status" value="1"/>
</dbReference>
<dbReference type="GO" id="GO:0022627">
    <property type="term" value="C:cytosolic small ribosomal subunit"/>
    <property type="evidence" value="ECO:0007669"/>
    <property type="project" value="TreeGrafter"/>
</dbReference>
<dbReference type="GO" id="GO:0006412">
    <property type="term" value="P:translation"/>
    <property type="evidence" value="ECO:0007669"/>
    <property type="project" value="InterPro"/>
</dbReference>
<reference evidence="7" key="1">
    <citation type="journal article" date="2016" name="J. Plant Res.">
        <title>Plastid genome sequences of Gymnochlora stellata, Lotharella vacuolata, and Partenskyella glossopodia reveal remarkable structural conservation among chlorarachniophyte species.</title>
        <authorList>
            <person name="Suzuki S."/>
            <person name="Hirakawa Y."/>
            <person name="Kofuji R."/>
            <person name="Sugita M."/>
            <person name="Ishida K."/>
        </authorList>
    </citation>
    <scope>NUCLEOTIDE SEQUENCE</scope>
    <source>
        <strain evidence="7">CCMP240</strain>
    </source>
</reference>
<dbReference type="HAMAP" id="MF_01309_B">
    <property type="entry name" value="Ribosomal_uS3_B"/>
    <property type="match status" value="1"/>
</dbReference>
<dbReference type="InterPro" id="IPR001351">
    <property type="entry name" value="Ribosomal_uS3_C"/>
</dbReference>
<evidence type="ECO:0000256" key="2">
    <source>
        <dbReference type="ARBA" id="ARBA00022980"/>
    </source>
</evidence>
<dbReference type="GO" id="GO:0003723">
    <property type="term" value="F:RNA binding"/>
    <property type="evidence" value="ECO:0007669"/>
    <property type="project" value="InterPro"/>
</dbReference>
<evidence type="ECO:0000256" key="5">
    <source>
        <dbReference type="RuleBase" id="RU003624"/>
    </source>
</evidence>
<dbReference type="InterPro" id="IPR057258">
    <property type="entry name" value="Ribosomal_uS3"/>
</dbReference>
<evidence type="ECO:0000256" key="4">
    <source>
        <dbReference type="ARBA" id="ARBA00035154"/>
    </source>
</evidence>
<dbReference type="EMBL" id="AP014949">
    <property type="protein sequence ID" value="BAU62605.1"/>
    <property type="molecule type" value="Genomic_DNA"/>
</dbReference>
<evidence type="ECO:0000259" key="6">
    <source>
        <dbReference type="Pfam" id="PF00189"/>
    </source>
</evidence>